<sequence>MNYHEIPELSNFYFEDSYVLAIEEGIRSLTFKLEAVVLESHPMYEKPVTSEQYCYRKISLCFLNVDSFEWIDRRFIAFSDSSGETDYGNIDSFSSSDDGYTLSGDWGKVIVNGKSIKMAFTY</sequence>
<dbReference type="AlphaFoldDB" id="A0A2V4PQM4"/>
<dbReference type="RefSeq" id="WP_003343796.1">
    <property type="nucleotide sequence ID" value="NZ_QJTX01000022.1"/>
</dbReference>
<dbReference type="EMBL" id="RBPQ01000048">
    <property type="protein sequence ID" value="RMO31855.1"/>
    <property type="molecule type" value="Genomic_DNA"/>
</dbReference>
<accession>A0A2V4PQM4</accession>
<gene>
    <name evidence="1" type="ORF">ALQ44_01272</name>
</gene>
<comment type="caution">
    <text evidence="1">The sequence shown here is derived from an EMBL/GenBank/DDBJ whole genome shotgun (WGS) entry which is preliminary data.</text>
</comment>
<name>A0A2V4PQM4_PSESJ</name>
<reference evidence="1 2" key="1">
    <citation type="submission" date="2018-08" db="EMBL/GenBank/DDBJ databases">
        <title>Recombination of ecologically and evolutionarily significant loci maintains genetic cohesion in the Pseudomonas syringae species complex.</title>
        <authorList>
            <person name="Dillon M."/>
            <person name="Thakur S."/>
            <person name="Almeida R.N.D."/>
            <person name="Weir B.S."/>
            <person name="Guttman D.S."/>
        </authorList>
    </citation>
    <scope>NUCLEOTIDE SEQUENCE [LARGE SCALE GENOMIC DNA]</scope>
    <source>
        <strain evidence="1 2">ICMP 2788</strain>
    </source>
</reference>
<dbReference type="Proteomes" id="UP000276886">
    <property type="component" value="Unassembled WGS sequence"/>
</dbReference>
<evidence type="ECO:0000313" key="1">
    <source>
        <dbReference type="EMBL" id="RMO31855.1"/>
    </source>
</evidence>
<evidence type="ECO:0000313" key="2">
    <source>
        <dbReference type="Proteomes" id="UP000276886"/>
    </source>
</evidence>
<protein>
    <submittedName>
        <fullName evidence="1">Uncharacterized protein</fullName>
    </submittedName>
</protein>
<proteinExistence type="predicted"/>
<organism evidence="1 2">
    <name type="scientific">Pseudomonas syringae pv. pisi</name>
    <dbReference type="NCBI Taxonomy" id="59510"/>
    <lineage>
        <taxon>Bacteria</taxon>
        <taxon>Pseudomonadati</taxon>
        <taxon>Pseudomonadota</taxon>
        <taxon>Gammaproteobacteria</taxon>
        <taxon>Pseudomonadales</taxon>
        <taxon>Pseudomonadaceae</taxon>
        <taxon>Pseudomonas</taxon>
        <taxon>Pseudomonas syringae</taxon>
    </lineage>
</organism>